<dbReference type="KEGG" id="ppd:Ppro_3224"/>
<protein>
    <submittedName>
        <fullName evidence="2">Multisubunit sodium/proton antiporter, MrpG subunit</fullName>
    </submittedName>
</protein>
<dbReference type="STRING" id="338966.Ppro_3224"/>
<dbReference type="NCBIfam" id="TIGR01300">
    <property type="entry name" value="CPA3_mnhG_phaG"/>
    <property type="match status" value="1"/>
</dbReference>
<evidence type="ECO:0000313" key="2">
    <source>
        <dbReference type="EMBL" id="ABL00818.1"/>
    </source>
</evidence>
<accession>A1ATZ7</accession>
<dbReference type="NCBIfam" id="NF009314">
    <property type="entry name" value="PRK12674.1-2"/>
    <property type="match status" value="1"/>
</dbReference>
<dbReference type="PANTHER" id="PTHR34703">
    <property type="entry name" value="ANTIPORTER SUBUNIT MNHG2-RELATED"/>
    <property type="match status" value="1"/>
</dbReference>
<dbReference type="AlphaFoldDB" id="A1ATZ7"/>
<dbReference type="eggNOG" id="COG1320">
    <property type="taxonomic scope" value="Bacteria"/>
</dbReference>
<reference evidence="2 3" key="1">
    <citation type="submission" date="2006-10" db="EMBL/GenBank/DDBJ databases">
        <title>Complete sequence of chromosome of Pelobacter propionicus DSM 2379.</title>
        <authorList>
            <consortium name="US DOE Joint Genome Institute"/>
            <person name="Copeland A."/>
            <person name="Lucas S."/>
            <person name="Lapidus A."/>
            <person name="Barry K."/>
            <person name="Detter J.C."/>
            <person name="Glavina del Rio T."/>
            <person name="Hammon N."/>
            <person name="Israni S."/>
            <person name="Dalin E."/>
            <person name="Tice H."/>
            <person name="Pitluck S."/>
            <person name="Saunders E."/>
            <person name="Brettin T."/>
            <person name="Bruce D."/>
            <person name="Han C."/>
            <person name="Tapia R."/>
            <person name="Schmutz J."/>
            <person name="Larimer F."/>
            <person name="Land M."/>
            <person name="Hauser L."/>
            <person name="Kyrpides N."/>
            <person name="Kim E."/>
            <person name="Lovley D."/>
            <person name="Richardson P."/>
        </authorList>
    </citation>
    <scope>NUCLEOTIDE SEQUENCE [LARGE SCALE GENOMIC DNA]</scope>
    <source>
        <strain evidence="3">DSM 2379 / NBRC 103807 / OttBd1</strain>
    </source>
</reference>
<dbReference type="GO" id="GO:0015385">
    <property type="term" value="F:sodium:proton antiporter activity"/>
    <property type="evidence" value="ECO:0007669"/>
    <property type="project" value="TreeGrafter"/>
</dbReference>
<feature type="transmembrane region" description="Helical" evidence="1">
    <location>
        <begin position="37"/>
        <end position="56"/>
    </location>
</feature>
<dbReference type="EMBL" id="CP000482">
    <property type="protein sequence ID" value="ABL00818.1"/>
    <property type="molecule type" value="Genomic_DNA"/>
</dbReference>
<gene>
    <name evidence="2" type="ordered locus">Ppro_3224</name>
</gene>
<keyword evidence="1" id="KW-0472">Membrane</keyword>
<keyword evidence="3" id="KW-1185">Reference proteome</keyword>
<proteinExistence type="predicted"/>
<evidence type="ECO:0000256" key="1">
    <source>
        <dbReference type="SAM" id="Phobius"/>
    </source>
</evidence>
<dbReference type="Pfam" id="PF03334">
    <property type="entry name" value="PhaG_MnhG_YufB"/>
    <property type="match status" value="1"/>
</dbReference>
<dbReference type="PANTHER" id="PTHR34703:SF1">
    <property type="entry name" value="ANTIPORTER SUBUNIT MNHG2-RELATED"/>
    <property type="match status" value="1"/>
</dbReference>
<keyword evidence="1" id="KW-1133">Transmembrane helix</keyword>
<feature type="transmembrane region" description="Helical" evidence="1">
    <location>
        <begin position="62"/>
        <end position="83"/>
    </location>
</feature>
<evidence type="ECO:0000313" key="3">
    <source>
        <dbReference type="Proteomes" id="UP000006732"/>
    </source>
</evidence>
<keyword evidence="1" id="KW-0812">Transmembrane</keyword>
<name>A1ATZ7_PELPD</name>
<sequence length="125" mass="13191">MHENIVVFIMGAGTFFILVAAIGVVRMPDIYMRLSAASKASTLGASFILAAVALFFDSTPVSGKVIAIISFTLLTAPIAAHMLGRAAYLSGTPLWEKSVCDELGAAGEWDRRVKEGCSASGDKHD</sequence>
<dbReference type="OrthoDB" id="5346950at2"/>
<feature type="transmembrane region" description="Helical" evidence="1">
    <location>
        <begin position="6"/>
        <end position="25"/>
    </location>
</feature>
<dbReference type="RefSeq" id="WP_011737036.1">
    <property type="nucleotide sequence ID" value="NC_008609.1"/>
</dbReference>
<dbReference type="InterPro" id="IPR005133">
    <property type="entry name" value="PhaG_MnhG_YufB"/>
</dbReference>
<organism evidence="2 3">
    <name type="scientific">Pelobacter propionicus (strain DSM 2379 / NBRC 103807 / OttBd1)</name>
    <dbReference type="NCBI Taxonomy" id="338966"/>
    <lineage>
        <taxon>Bacteria</taxon>
        <taxon>Pseudomonadati</taxon>
        <taxon>Thermodesulfobacteriota</taxon>
        <taxon>Desulfuromonadia</taxon>
        <taxon>Desulfuromonadales</taxon>
        <taxon>Desulfuromonadaceae</taxon>
        <taxon>Pelobacter</taxon>
    </lineage>
</organism>
<dbReference type="HOGENOM" id="CLU_121334_0_3_7"/>
<dbReference type="Proteomes" id="UP000006732">
    <property type="component" value="Chromosome"/>
</dbReference>